<dbReference type="PANTHER" id="PTHR36842:SF1">
    <property type="entry name" value="PROTEIN TOLB"/>
    <property type="match status" value="1"/>
</dbReference>
<name>A0A2H3NMU0_9BACT</name>
<dbReference type="Gene3D" id="2.120.10.30">
    <property type="entry name" value="TolB, C-terminal domain"/>
    <property type="match status" value="2"/>
</dbReference>
<evidence type="ECO:0000256" key="1">
    <source>
        <dbReference type="ARBA" id="ARBA00009820"/>
    </source>
</evidence>
<dbReference type="PROSITE" id="PS51257">
    <property type="entry name" value="PROKAR_LIPOPROTEIN"/>
    <property type="match status" value="1"/>
</dbReference>
<protein>
    <recommendedName>
        <fullName evidence="4">Dipeptidylpeptidase IV N-terminal domain-containing protein</fullName>
    </recommendedName>
</protein>
<dbReference type="AlphaFoldDB" id="A0A2H3NMU0"/>
<reference evidence="2 3" key="1">
    <citation type="submission" date="2017-10" db="EMBL/GenBank/DDBJ databases">
        <title>Draft genome of Longimonas halophila.</title>
        <authorList>
            <person name="Goh K.M."/>
            <person name="Shamsir M.S."/>
            <person name="Lim S.W."/>
        </authorList>
    </citation>
    <scope>NUCLEOTIDE SEQUENCE [LARGE SCALE GENOMIC DNA]</scope>
    <source>
        <strain evidence="2 3">KCTC 42399</strain>
    </source>
</reference>
<dbReference type="OrthoDB" id="8432779at2"/>
<comment type="similarity">
    <text evidence="1">Belongs to the TolB family.</text>
</comment>
<dbReference type="Pfam" id="PF07676">
    <property type="entry name" value="PD40"/>
    <property type="match status" value="2"/>
</dbReference>
<proteinExistence type="inferred from homology"/>
<sequence>MTIGGGRFYNGCAALYATSACISNHRLFMSWVVPRFVVYICVPMPFSIPVCLSRFSHHARRLWYGCLRYGRLRCAGLVLLAACAVGLGGCDMSSEPDIPEVQPPDPPEVFPTDQAPAWSPSGNYIAYHHDALWTDDTTDVSGLYVRDLEADSTWLVIEGSARSPDWRPDGERIAFSAGDIYTIRPNGSDLRRVTSFGSSFQPRWSPGSNTLTFGRSGNQEEVGIWFAHLTDSTFTKFGFGATPADWSPSGERLVYDKTNIFTADTSRADSTQLTNNEFVDNRDPAWSPDGQWIAWSPINDDGNYELWVMRSDGSDKQKLIERGRGPAWGPNSERIVFARPGRESDLTALWTIRRDGSDLRQITDPSRNPLN</sequence>
<dbReference type="PANTHER" id="PTHR36842">
    <property type="entry name" value="PROTEIN TOLB HOMOLOG"/>
    <property type="match status" value="1"/>
</dbReference>
<evidence type="ECO:0008006" key="4">
    <source>
        <dbReference type="Google" id="ProtNLM"/>
    </source>
</evidence>
<dbReference type="InterPro" id="IPR011659">
    <property type="entry name" value="WD40"/>
</dbReference>
<comment type="caution">
    <text evidence="2">The sequence shown here is derived from an EMBL/GenBank/DDBJ whole genome shotgun (WGS) entry which is preliminary data.</text>
</comment>
<gene>
    <name evidence="2" type="ORF">CRI93_06135</name>
</gene>
<evidence type="ECO:0000313" key="2">
    <source>
        <dbReference type="EMBL" id="PEN08018.1"/>
    </source>
</evidence>
<keyword evidence="3" id="KW-1185">Reference proteome</keyword>
<accession>A0A2H3NMU0</accession>
<dbReference type="SUPFAM" id="SSF82171">
    <property type="entry name" value="DPP6 N-terminal domain-like"/>
    <property type="match status" value="1"/>
</dbReference>
<dbReference type="EMBL" id="PDEP01000004">
    <property type="protein sequence ID" value="PEN08018.1"/>
    <property type="molecule type" value="Genomic_DNA"/>
</dbReference>
<dbReference type="Proteomes" id="UP000221024">
    <property type="component" value="Unassembled WGS sequence"/>
</dbReference>
<evidence type="ECO:0000313" key="3">
    <source>
        <dbReference type="Proteomes" id="UP000221024"/>
    </source>
</evidence>
<dbReference type="InterPro" id="IPR011042">
    <property type="entry name" value="6-blade_b-propeller_TolB-like"/>
</dbReference>
<organism evidence="2 3">
    <name type="scientific">Longimonas halophila</name>
    <dbReference type="NCBI Taxonomy" id="1469170"/>
    <lineage>
        <taxon>Bacteria</taxon>
        <taxon>Pseudomonadati</taxon>
        <taxon>Rhodothermota</taxon>
        <taxon>Rhodothermia</taxon>
        <taxon>Rhodothermales</taxon>
        <taxon>Salisaetaceae</taxon>
        <taxon>Longimonas</taxon>
    </lineage>
</organism>